<gene>
    <name evidence="1" type="ORF">DVA86_31925</name>
</gene>
<keyword evidence="2" id="KW-1185">Reference proteome</keyword>
<evidence type="ECO:0000313" key="1">
    <source>
        <dbReference type="EMBL" id="AXK37815.1"/>
    </source>
</evidence>
<name>A0A345Y1P9_9ACTN</name>
<organism evidence="1 2">
    <name type="scientific">Streptomyces armeniacus</name>
    <dbReference type="NCBI Taxonomy" id="83291"/>
    <lineage>
        <taxon>Bacteria</taxon>
        <taxon>Bacillati</taxon>
        <taxon>Actinomycetota</taxon>
        <taxon>Actinomycetes</taxon>
        <taxon>Kitasatosporales</taxon>
        <taxon>Streptomycetaceae</taxon>
        <taxon>Streptomyces</taxon>
    </lineage>
</organism>
<dbReference type="EMBL" id="CP031320">
    <property type="protein sequence ID" value="AXK37815.1"/>
    <property type="molecule type" value="Genomic_DNA"/>
</dbReference>
<protein>
    <submittedName>
        <fullName evidence="1">Uncharacterized protein</fullName>
    </submittedName>
</protein>
<accession>A0A345Y1P9</accession>
<reference evidence="1 2" key="1">
    <citation type="submission" date="2018-07" db="EMBL/GenBank/DDBJ databases">
        <title>Draft genome of the type strain Streptomyces armeniacus ATCC 15676.</title>
        <authorList>
            <person name="Labana P."/>
            <person name="Gosse J.T."/>
            <person name="Boddy C.N."/>
        </authorList>
    </citation>
    <scope>NUCLEOTIDE SEQUENCE [LARGE SCALE GENOMIC DNA]</scope>
    <source>
        <strain evidence="1 2">ATCC 15676</strain>
    </source>
</reference>
<dbReference type="AlphaFoldDB" id="A0A345Y1P9"/>
<proteinExistence type="predicted"/>
<sequence length="71" mass="8096">MDTVRAVLAWYTEQIITERRSTEPDPARLERLLAEHRACAADQQALREAGPQERARIAADYAARYRELTGP</sequence>
<dbReference type="KEGG" id="sarm:DVA86_31925"/>
<evidence type="ECO:0000313" key="2">
    <source>
        <dbReference type="Proteomes" id="UP000254425"/>
    </source>
</evidence>
<dbReference type="Proteomes" id="UP000254425">
    <property type="component" value="Chromosome"/>
</dbReference>